<evidence type="ECO:0000256" key="6">
    <source>
        <dbReference type="ARBA" id="ARBA00037982"/>
    </source>
</evidence>
<evidence type="ECO:0000256" key="8">
    <source>
        <dbReference type="RuleBase" id="RU000304"/>
    </source>
</evidence>
<feature type="transmembrane region" description="Helical" evidence="9">
    <location>
        <begin position="26"/>
        <end position="46"/>
    </location>
</feature>
<evidence type="ECO:0000256" key="3">
    <source>
        <dbReference type="ARBA" id="ARBA00022777"/>
    </source>
</evidence>
<keyword evidence="9" id="KW-0472">Membrane</keyword>
<dbReference type="SMART" id="SM00220">
    <property type="entry name" value="S_TKc"/>
    <property type="match status" value="1"/>
</dbReference>
<keyword evidence="3" id="KW-0418">Kinase</keyword>
<protein>
    <recommendedName>
        <fullName evidence="10">Protein kinase domain-containing protein</fullName>
    </recommendedName>
</protein>
<organism evidence="11 12">
    <name type="scientific">Blepharisma stoltei</name>
    <dbReference type="NCBI Taxonomy" id="1481888"/>
    <lineage>
        <taxon>Eukaryota</taxon>
        <taxon>Sar</taxon>
        <taxon>Alveolata</taxon>
        <taxon>Ciliophora</taxon>
        <taxon>Postciliodesmatophora</taxon>
        <taxon>Heterotrichea</taxon>
        <taxon>Heterotrichida</taxon>
        <taxon>Blepharismidae</taxon>
        <taxon>Blepharisma</taxon>
    </lineage>
</organism>
<name>A0AAU9JCY4_9CILI</name>
<evidence type="ECO:0000259" key="10">
    <source>
        <dbReference type="PROSITE" id="PS50011"/>
    </source>
</evidence>
<dbReference type="SUPFAM" id="SSF56112">
    <property type="entry name" value="Protein kinase-like (PK-like)"/>
    <property type="match status" value="1"/>
</dbReference>
<comment type="caution">
    <text evidence="11">The sequence shown here is derived from an EMBL/GenBank/DDBJ whole genome shotgun (WGS) entry which is preliminary data.</text>
</comment>
<dbReference type="PROSITE" id="PS50011">
    <property type="entry name" value="PROTEIN_KINASE_DOM"/>
    <property type="match status" value="1"/>
</dbReference>
<sequence>MEDKWDLEASSCHSSLYSLLTCKLQLISGVEMLMILLLFVGIGYLMGKSSKRKKPKLIISEDEARTITSSQSSENIFSQDESEDWNSKELKKCQSCIFDEYLSCKIKTLKDKEKEDIQIKIPEVKDSFNNIKITLKCPKMYQDKIDEKSIGDSIEKFYKYFENGKCNQNFEIINKIGKGRNSVVFKAKHLLDGQFYAIKVIKLHVGIKENIREQKMFREVFSMSKLLSKFLLRYYSSWIELDHPHLNPAKQEHSHKFCDLNVPEEPYFTFYLVIQTELSIGISLQDWLQNSKRKIDSSINFRIFKQLLKGVQCIHSNNFIHRDLKPTNIFLNKDSKNLSVKIADFGLAIIAKPESEQGDSSKHKNGVLPRNRSIDVISIHYRAPELLTQECSQKMDIYALGLILFELFFEGSPLEKEFYFNQLNAHHILPERFESENRNISKIILMLTEPDPIVRPDIFAVMKHDFLQTWKDEAIIR</sequence>
<accession>A0AAU9JCY4</accession>
<evidence type="ECO:0000256" key="1">
    <source>
        <dbReference type="ARBA" id="ARBA00022679"/>
    </source>
</evidence>
<dbReference type="InterPro" id="IPR008271">
    <property type="entry name" value="Ser/Thr_kinase_AS"/>
</dbReference>
<evidence type="ECO:0000256" key="4">
    <source>
        <dbReference type="ARBA" id="ARBA00022840"/>
    </source>
</evidence>
<keyword evidence="2 7" id="KW-0547">Nucleotide-binding</keyword>
<dbReference type="GO" id="GO:0017148">
    <property type="term" value="P:negative regulation of translation"/>
    <property type="evidence" value="ECO:0007669"/>
    <property type="project" value="UniProtKB-KW"/>
</dbReference>
<dbReference type="InterPro" id="IPR050339">
    <property type="entry name" value="CC_SR_Kinase"/>
</dbReference>
<reference evidence="11" key="1">
    <citation type="submission" date="2021-09" db="EMBL/GenBank/DDBJ databases">
        <authorList>
            <consortium name="AG Swart"/>
            <person name="Singh M."/>
            <person name="Singh A."/>
            <person name="Seah K."/>
            <person name="Emmerich C."/>
        </authorList>
    </citation>
    <scope>NUCLEOTIDE SEQUENCE</scope>
    <source>
        <strain evidence="11">ATCC30299</strain>
    </source>
</reference>
<evidence type="ECO:0000313" key="12">
    <source>
        <dbReference type="Proteomes" id="UP001162131"/>
    </source>
</evidence>
<dbReference type="Proteomes" id="UP001162131">
    <property type="component" value="Unassembled WGS sequence"/>
</dbReference>
<gene>
    <name evidence="11" type="ORF">BSTOLATCC_MIC28735</name>
</gene>
<dbReference type="Gene3D" id="1.10.510.10">
    <property type="entry name" value="Transferase(Phosphotransferase) domain 1"/>
    <property type="match status" value="1"/>
</dbReference>
<evidence type="ECO:0000256" key="5">
    <source>
        <dbReference type="ARBA" id="ARBA00023193"/>
    </source>
</evidence>
<evidence type="ECO:0000256" key="9">
    <source>
        <dbReference type="SAM" id="Phobius"/>
    </source>
</evidence>
<proteinExistence type="inferred from homology"/>
<dbReference type="PANTHER" id="PTHR11042">
    <property type="entry name" value="EUKARYOTIC TRANSLATION INITIATION FACTOR 2-ALPHA KINASE EIF2-ALPHA KINASE -RELATED"/>
    <property type="match status" value="1"/>
</dbReference>
<dbReference type="PROSITE" id="PS00108">
    <property type="entry name" value="PROTEIN_KINASE_ST"/>
    <property type="match status" value="1"/>
</dbReference>
<dbReference type="AlphaFoldDB" id="A0AAU9JCY4"/>
<evidence type="ECO:0000256" key="7">
    <source>
        <dbReference type="PROSITE-ProRule" id="PRU10141"/>
    </source>
</evidence>
<evidence type="ECO:0000313" key="11">
    <source>
        <dbReference type="EMBL" id="CAG9321453.1"/>
    </source>
</evidence>
<dbReference type="GO" id="GO:0005524">
    <property type="term" value="F:ATP binding"/>
    <property type="evidence" value="ECO:0007669"/>
    <property type="project" value="UniProtKB-UniRule"/>
</dbReference>
<comment type="similarity">
    <text evidence="6">Belongs to the protein kinase superfamily. Ser/Thr protein kinase family. GCN2 subfamily.</text>
</comment>
<keyword evidence="12" id="KW-1185">Reference proteome</keyword>
<dbReference type="GO" id="GO:0005634">
    <property type="term" value="C:nucleus"/>
    <property type="evidence" value="ECO:0007669"/>
    <property type="project" value="TreeGrafter"/>
</dbReference>
<keyword evidence="9" id="KW-1133">Transmembrane helix</keyword>
<dbReference type="InterPro" id="IPR017441">
    <property type="entry name" value="Protein_kinase_ATP_BS"/>
</dbReference>
<dbReference type="GO" id="GO:0005737">
    <property type="term" value="C:cytoplasm"/>
    <property type="evidence" value="ECO:0007669"/>
    <property type="project" value="TreeGrafter"/>
</dbReference>
<keyword evidence="9" id="KW-0812">Transmembrane</keyword>
<keyword evidence="8" id="KW-0723">Serine/threonine-protein kinase</keyword>
<keyword evidence="5" id="KW-0652">Protein synthesis inhibitor</keyword>
<keyword evidence="1" id="KW-0808">Transferase</keyword>
<dbReference type="InterPro" id="IPR011009">
    <property type="entry name" value="Kinase-like_dom_sf"/>
</dbReference>
<feature type="binding site" evidence="7">
    <location>
        <position position="199"/>
    </location>
    <ligand>
        <name>ATP</name>
        <dbReference type="ChEBI" id="CHEBI:30616"/>
    </ligand>
</feature>
<dbReference type="Pfam" id="PF00069">
    <property type="entry name" value="Pkinase"/>
    <property type="match status" value="1"/>
</dbReference>
<keyword evidence="4 7" id="KW-0067">ATP-binding</keyword>
<evidence type="ECO:0000256" key="2">
    <source>
        <dbReference type="ARBA" id="ARBA00022741"/>
    </source>
</evidence>
<dbReference type="EMBL" id="CAJZBQ010000028">
    <property type="protein sequence ID" value="CAG9321453.1"/>
    <property type="molecule type" value="Genomic_DNA"/>
</dbReference>
<dbReference type="InterPro" id="IPR000719">
    <property type="entry name" value="Prot_kinase_dom"/>
</dbReference>
<dbReference type="Gene3D" id="3.30.200.20">
    <property type="entry name" value="Phosphorylase Kinase, domain 1"/>
    <property type="match status" value="1"/>
</dbReference>
<feature type="domain" description="Protein kinase" evidence="10">
    <location>
        <begin position="170"/>
        <end position="467"/>
    </location>
</feature>
<dbReference type="PROSITE" id="PS00107">
    <property type="entry name" value="PROTEIN_KINASE_ATP"/>
    <property type="match status" value="1"/>
</dbReference>
<dbReference type="GO" id="GO:0004674">
    <property type="term" value="F:protein serine/threonine kinase activity"/>
    <property type="evidence" value="ECO:0007669"/>
    <property type="project" value="UniProtKB-KW"/>
</dbReference>